<sequence length="74" mass="8423">MKISELRDKSVEELTQLLDEKQLEAFRLRMAKATNQLGNTHEIRNNRRTIAQIKTLLTEKQAANQSANDTAQGV</sequence>
<dbReference type="RefSeq" id="WP_067058244.1">
    <property type="nucleotide sequence ID" value="NZ_CP171125.1"/>
</dbReference>
<dbReference type="AlphaFoldDB" id="A0A1B8QB19"/>
<evidence type="ECO:0000256" key="3">
    <source>
        <dbReference type="ARBA" id="ARBA00023274"/>
    </source>
</evidence>
<name>A0A1B8QB19_9GAMM</name>
<evidence type="ECO:0000256" key="5">
    <source>
        <dbReference type="HAMAP-Rule" id="MF_00374"/>
    </source>
</evidence>
<evidence type="ECO:0000313" key="7">
    <source>
        <dbReference type="EMBL" id="STY94700.1"/>
    </source>
</evidence>
<proteinExistence type="inferred from homology"/>
<dbReference type="CDD" id="cd00427">
    <property type="entry name" value="Ribosomal_L29_HIP"/>
    <property type="match status" value="1"/>
</dbReference>
<evidence type="ECO:0000313" key="8">
    <source>
        <dbReference type="Proteomes" id="UP000092508"/>
    </source>
</evidence>
<dbReference type="EMBL" id="UGQA01000001">
    <property type="protein sequence ID" value="STY94700.1"/>
    <property type="molecule type" value="Genomic_DNA"/>
</dbReference>
<evidence type="ECO:0000313" key="9">
    <source>
        <dbReference type="Proteomes" id="UP000255193"/>
    </source>
</evidence>
<dbReference type="PANTHER" id="PTHR10916:SF0">
    <property type="entry name" value="LARGE RIBOSOMAL SUBUNIT PROTEIN UL29C"/>
    <property type="match status" value="1"/>
</dbReference>
<dbReference type="STRING" id="34059.A9308_08245"/>
<dbReference type="FunFam" id="1.10.287.310:FF:000001">
    <property type="entry name" value="50S ribosomal protein L29"/>
    <property type="match status" value="1"/>
</dbReference>
<keyword evidence="2 5" id="KW-0689">Ribosomal protein</keyword>
<dbReference type="Proteomes" id="UP000255193">
    <property type="component" value="Unassembled WGS sequence"/>
</dbReference>
<dbReference type="InterPro" id="IPR050063">
    <property type="entry name" value="Ribosomal_protein_uL29"/>
</dbReference>
<gene>
    <name evidence="5 7" type="primary">rpmC</name>
    <name evidence="6" type="ORF">A9308_08245</name>
    <name evidence="7" type="ORF">NCTC11091_00470</name>
</gene>
<dbReference type="OrthoDB" id="9815192at2"/>
<dbReference type="PANTHER" id="PTHR10916">
    <property type="entry name" value="60S RIBOSOMAL PROTEIN L35/50S RIBOSOMAL PROTEIN L29"/>
    <property type="match status" value="1"/>
</dbReference>
<dbReference type="SUPFAM" id="SSF46561">
    <property type="entry name" value="Ribosomal protein L29 (L29p)"/>
    <property type="match status" value="1"/>
</dbReference>
<dbReference type="GO" id="GO:0006412">
    <property type="term" value="P:translation"/>
    <property type="evidence" value="ECO:0007669"/>
    <property type="project" value="UniProtKB-UniRule"/>
</dbReference>
<reference evidence="7 9" key="2">
    <citation type="submission" date="2018-06" db="EMBL/GenBank/DDBJ databases">
        <authorList>
            <consortium name="Pathogen Informatics"/>
            <person name="Doyle S."/>
        </authorList>
    </citation>
    <scope>NUCLEOTIDE SEQUENCE [LARGE SCALE GENOMIC DNA]</scope>
    <source>
        <strain evidence="7 9">NCTC11091</strain>
    </source>
</reference>
<dbReference type="NCBIfam" id="TIGR00012">
    <property type="entry name" value="L29"/>
    <property type="match status" value="1"/>
</dbReference>
<dbReference type="GO" id="GO:0022625">
    <property type="term" value="C:cytosolic large ribosomal subunit"/>
    <property type="evidence" value="ECO:0007669"/>
    <property type="project" value="TreeGrafter"/>
</dbReference>
<accession>A0A1B8QB19</accession>
<dbReference type="EMBL" id="LZMZ01000030">
    <property type="protein sequence ID" value="OBX76522.1"/>
    <property type="molecule type" value="Genomic_DNA"/>
</dbReference>
<evidence type="ECO:0000256" key="4">
    <source>
        <dbReference type="ARBA" id="ARBA00035204"/>
    </source>
</evidence>
<evidence type="ECO:0000256" key="2">
    <source>
        <dbReference type="ARBA" id="ARBA00022980"/>
    </source>
</evidence>
<dbReference type="GO" id="GO:0003735">
    <property type="term" value="F:structural constituent of ribosome"/>
    <property type="evidence" value="ECO:0007669"/>
    <property type="project" value="InterPro"/>
</dbReference>
<evidence type="ECO:0000313" key="6">
    <source>
        <dbReference type="EMBL" id="OBX76522.1"/>
    </source>
</evidence>
<dbReference type="HAMAP" id="MF_00374">
    <property type="entry name" value="Ribosomal_uL29"/>
    <property type="match status" value="1"/>
</dbReference>
<organism evidence="6 8">
    <name type="scientific">Faucicola atlantae</name>
    <dbReference type="NCBI Taxonomy" id="34059"/>
    <lineage>
        <taxon>Bacteria</taxon>
        <taxon>Pseudomonadati</taxon>
        <taxon>Pseudomonadota</taxon>
        <taxon>Gammaproteobacteria</taxon>
        <taxon>Moraxellales</taxon>
        <taxon>Moraxellaceae</taxon>
        <taxon>Faucicola</taxon>
    </lineage>
</organism>
<comment type="similarity">
    <text evidence="1 5">Belongs to the universal ribosomal protein uL29 family.</text>
</comment>
<dbReference type="Proteomes" id="UP000092508">
    <property type="component" value="Unassembled WGS sequence"/>
</dbReference>
<protein>
    <recommendedName>
        <fullName evidence="4 5">Large ribosomal subunit protein uL29</fullName>
    </recommendedName>
</protein>
<dbReference type="InterPro" id="IPR036049">
    <property type="entry name" value="Ribosomal_uL29_sf"/>
</dbReference>
<keyword evidence="3 5" id="KW-0687">Ribonucleoprotein</keyword>
<dbReference type="Gene3D" id="1.10.287.310">
    <property type="match status" value="1"/>
</dbReference>
<dbReference type="InterPro" id="IPR001854">
    <property type="entry name" value="Ribosomal_uL29"/>
</dbReference>
<evidence type="ECO:0000256" key="1">
    <source>
        <dbReference type="ARBA" id="ARBA00009254"/>
    </source>
</evidence>
<reference evidence="6 8" key="1">
    <citation type="submission" date="2016-06" db="EMBL/GenBank/DDBJ databases">
        <title>Draft genome of Moraxella atlantae CCUG 66109.</title>
        <authorList>
            <person name="Salva-Serra F."/>
            <person name="Engstrom-Jakobsson H."/>
            <person name="Thorell K."/>
            <person name="Gonzales-Siles L."/>
            <person name="Karlsson R."/>
            <person name="Boulund F."/>
            <person name="Engstrand L."/>
            <person name="Kristiansson E."/>
            <person name="Moore E."/>
        </authorList>
    </citation>
    <scope>NUCLEOTIDE SEQUENCE [LARGE SCALE GENOMIC DNA]</scope>
    <source>
        <strain evidence="6 8">CCUG 66109</strain>
    </source>
</reference>
<dbReference type="Pfam" id="PF00831">
    <property type="entry name" value="Ribosomal_L29"/>
    <property type="match status" value="1"/>
</dbReference>